<comment type="caution">
    <text evidence="1">The sequence shown here is derived from an EMBL/GenBank/DDBJ whole genome shotgun (WGS) entry which is preliminary data.</text>
</comment>
<dbReference type="Gene3D" id="1.25.40.10">
    <property type="entry name" value="Tetratricopeptide repeat domain"/>
    <property type="match status" value="2"/>
</dbReference>
<organism evidence="1 2">
    <name type="scientific">Virgisporangium aurantiacum</name>
    <dbReference type="NCBI Taxonomy" id="175570"/>
    <lineage>
        <taxon>Bacteria</taxon>
        <taxon>Bacillati</taxon>
        <taxon>Actinomycetota</taxon>
        <taxon>Actinomycetes</taxon>
        <taxon>Micromonosporales</taxon>
        <taxon>Micromonosporaceae</taxon>
        <taxon>Virgisporangium</taxon>
    </lineage>
</organism>
<dbReference type="RefSeq" id="WP_204000340.1">
    <property type="nucleotide sequence ID" value="NZ_BOPG01000043.1"/>
</dbReference>
<sequence>MPDYVAVAGPFSTCRTCASDSWLPPEVALALVEHGRFQEARLRAEDGDWHCARPLAQALVTRGEVDAGLAVLRPFADHGHWEAVESLAGVLDECGRTDEAIELVRRHLTAGGPYGATRLAALLARQGRTDEVIGLLGPHVADFVYAEALVALTAGTGRDEEVASLLRERIEADRHRAGRWPNLPPNTEALLVAVLERQGRIDDAVAVLRARLRSGDASANHVEHLAEILARHGRERELRLLAAEADGAAWPLAVWLEEQGRVDQAVEVLRPLADGGSSNAAAVLAELLTRHGRVDEAVGILRSTPDDECLLTLLCDLLISQGRPDEALAAVDDVAARHGDMWSELRVQRWRVLAQCGRIEEAIAAARDVPYLTTELADLLVEAGRPDEAITVLRRAQHDAWSTTQLAKLLIQQGHVSEAIEPFRAAAAARQEAKAEDDAAFWHQFRAGNQPRHPAPPT</sequence>
<dbReference type="GO" id="GO:0042802">
    <property type="term" value="F:identical protein binding"/>
    <property type="evidence" value="ECO:0007669"/>
    <property type="project" value="InterPro"/>
</dbReference>
<proteinExistence type="predicted"/>
<evidence type="ECO:0000313" key="2">
    <source>
        <dbReference type="Proteomes" id="UP000612585"/>
    </source>
</evidence>
<gene>
    <name evidence="1" type="ORF">Vau01_064180</name>
</gene>
<dbReference type="Pfam" id="PF07721">
    <property type="entry name" value="TPR_4"/>
    <property type="match status" value="3"/>
</dbReference>
<accession>A0A8J4E4F7</accession>
<evidence type="ECO:0008006" key="3">
    <source>
        <dbReference type="Google" id="ProtNLM"/>
    </source>
</evidence>
<dbReference type="Proteomes" id="UP000612585">
    <property type="component" value="Unassembled WGS sequence"/>
</dbReference>
<dbReference type="AlphaFoldDB" id="A0A8J4E4F7"/>
<reference evidence="1" key="1">
    <citation type="submission" date="2021-01" db="EMBL/GenBank/DDBJ databases">
        <title>Whole genome shotgun sequence of Virgisporangium aurantiacum NBRC 16421.</title>
        <authorList>
            <person name="Komaki H."/>
            <person name="Tamura T."/>
        </authorList>
    </citation>
    <scope>NUCLEOTIDE SEQUENCE</scope>
    <source>
        <strain evidence="1">NBRC 16421</strain>
    </source>
</reference>
<dbReference type="SUPFAM" id="SSF48452">
    <property type="entry name" value="TPR-like"/>
    <property type="match status" value="1"/>
</dbReference>
<evidence type="ECO:0000313" key="1">
    <source>
        <dbReference type="EMBL" id="GIJ58902.1"/>
    </source>
</evidence>
<dbReference type="Pfam" id="PF13432">
    <property type="entry name" value="TPR_16"/>
    <property type="match status" value="1"/>
</dbReference>
<keyword evidence="2" id="KW-1185">Reference proteome</keyword>
<dbReference type="EMBL" id="BOPG01000043">
    <property type="protein sequence ID" value="GIJ58902.1"/>
    <property type="molecule type" value="Genomic_DNA"/>
</dbReference>
<dbReference type="InterPro" id="IPR011990">
    <property type="entry name" value="TPR-like_helical_dom_sf"/>
</dbReference>
<protein>
    <recommendedName>
        <fullName evidence="3">Tetratricopeptide repeat-containing protein</fullName>
    </recommendedName>
</protein>
<name>A0A8J4E4F7_9ACTN</name>
<dbReference type="InterPro" id="IPR011717">
    <property type="entry name" value="TPR-4"/>
</dbReference>